<feature type="DNA-binding region" description="H-T-H motif" evidence="4">
    <location>
        <begin position="28"/>
        <end position="47"/>
    </location>
</feature>
<accession>A0A366D0X3</accession>
<dbReference type="Gene3D" id="1.10.357.10">
    <property type="entry name" value="Tetracycline Repressor, domain 2"/>
    <property type="match status" value="1"/>
</dbReference>
<feature type="domain" description="HTH tetR-type" evidence="5">
    <location>
        <begin position="5"/>
        <end position="65"/>
    </location>
</feature>
<dbReference type="Pfam" id="PF00440">
    <property type="entry name" value="TetR_N"/>
    <property type="match status" value="1"/>
</dbReference>
<evidence type="ECO:0000259" key="5">
    <source>
        <dbReference type="PROSITE" id="PS50977"/>
    </source>
</evidence>
<dbReference type="SUPFAM" id="SSF46689">
    <property type="entry name" value="Homeodomain-like"/>
    <property type="match status" value="1"/>
</dbReference>
<proteinExistence type="predicted"/>
<evidence type="ECO:0000256" key="2">
    <source>
        <dbReference type="ARBA" id="ARBA00023125"/>
    </source>
</evidence>
<keyword evidence="1" id="KW-0805">Transcription regulation</keyword>
<dbReference type="EMBL" id="QNRE01000018">
    <property type="protein sequence ID" value="RBO83596.1"/>
    <property type="molecule type" value="Genomic_DNA"/>
</dbReference>
<sequence>MRSAEPGRRALLGAGRHLLATENLGKLSVNAITAEAGMAKGSFYQHWPSREAYLLALHGAFHDDLADQVTTAIAGLEPGEARLTAIITTYLDGCLAEPATKGLLVQARTDAGLHTAVAARNAAAAELLRADLEALGWADPVPVAVLLVAAIAETALLELDVSAPRADLRAGLLRLARR</sequence>
<dbReference type="PANTHER" id="PTHR47506">
    <property type="entry name" value="TRANSCRIPTIONAL REGULATORY PROTEIN"/>
    <property type="match status" value="1"/>
</dbReference>
<evidence type="ECO:0000256" key="3">
    <source>
        <dbReference type="ARBA" id="ARBA00023163"/>
    </source>
</evidence>
<dbReference type="OrthoDB" id="3218408at2"/>
<dbReference type="STRING" id="1210090.GCA_001613185_04127"/>
<dbReference type="PROSITE" id="PS50977">
    <property type="entry name" value="HTH_TETR_2"/>
    <property type="match status" value="1"/>
</dbReference>
<protein>
    <submittedName>
        <fullName evidence="6">TetR family transcriptional regulator</fullName>
    </submittedName>
</protein>
<organism evidence="6 7">
    <name type="scientific">Nocardia puris</name>
    <dbReference type="NCBI Taxonomy" id="208602"/>
    <lineage>
        <taxon>Bacteria</taxon>
        <taxon>Bacillati</taxon>
        <taxon>Actinomycetota</taxon>
        <taxon>Actinomycetes</taxon>
        <taxon>Mycobacteriales</taxon>
        <taxon>Nocardiaceae</taxon>
        <taxon>Nocardia</taxon>
    </lineage>
</organism>
<evidence type="ECO:0000256" key="4">
    <source>
        <dbReference type="PROSITE-ProRule" id="PRU00335"/>
    </source>
</evidence>
<keyword evidence="7" id="KW-1185">Reference proteome</keyword>
<dbReference type="RefSeq" id="WP_067510839.1">
    <property type="nucleotide sequence ID" value="NZ_CP107943.1"/>
</dbReference>
<dbReference type="InterPro" id="IPR001647">
    <property type="entry name" value="HTH_TetR"/>
</dbReference>
<gene>
    <name evidence="6" type="ORF">DFR74_11820</name>
</gene>
<dbReference type="PANTHER" id="PTHR47506:SF6">
    <property type="entry name" value="HTH-TYPE TRANSCRIPTIONAL REPRESSOR NEMR"/>
    <property type="match status" value="1"/>
</dbReference>
<evidence type="ECO:0000256" key="1">
    <source>
        <dbReference type="ARBA" id="ARBA00023015"/>
    </source>
</evidence>
<dbReference type="InterPro" id="IPR009057">
    <property type="entry name" value="Homeodomain-like_sf"/>
</dbReference>
<reference evidence="6 7" key="1">
    <citation type="submission" date="2018-06" db="EMBL/GenBank/DDBJ databases">
        <title>Genomic Encyclopedia of Type Strains, Phase IV (KMG-IV): sequencing the most valuable type-strain genomes for metagenomic binning, comparative biology and taxonomic classification.</title>
        <authorList>
            <person name="Goeker M."/>
        </authorList>
    </citation>
    <scope>NUCLEOTIDE SEQUENCE [LARGE SCALE GENOMIC DNA]</scope>
    <source>
        <strain evidence="6 7">DSM 44599</strain>
    </source>
</reference>
<keyword evidence="2 4" id="KW-0238">DNA-binding</keyword>
<name>A0A366D0X3_9NOCA</name>
<dbReference type="Proteomes" id="UP000252586">
    <property type="component" value="Unassembled WGS sequence"/>
</dbReference>
<dbReference type="AlphaFoldDB" id="A0A366D0X3"/>
<evidence type="ECO:0000313" key="7">
    <source>
        <dbReference type="Proteomes" id="UP000252586"/>
    </source>
</evidence>
<evidence type="ECO:0000313" key="6">
    <source>
        <dbReference type="EMBL" id="RBO83596.1"/>
    </source>
</evidence>
<comment type="caution">
    <text evidence="6">The sequence shown here is derived from an EMBL/GenBank/DDBJ whole genome shotgun (WGS) entry which is preliminary data.</text>
</comment>
<keyword evidence="3" id="KW-0804">Transcription</keyword>
<dbReference type="GO" id="GO:0003677">
    <property type="term" value="F:DNA binding"/>
    <property type="evidence" value="ECO:0007669"/>
    <property type="project" value="UniProtKB-UniRule"/>
</dbReference>